<reference evidence="1" key="1">
    <citation type="submission" date="2024-03" db="EMBL/GenBank/DDBJ databases">
        <title>Novel Streptomyces species of biotechnological and ecological value are a feature of Machair soil.</title>
        <authorList>
            <person name="Prole J.R."/>
            <person name="Goodfellow M."/>
            <person name="Allenby N."/>
            <person name="Ward A.C."/>
        </authorList>
    </citation>
    <scope>NUCLEOTIDE SEQUENCE</scope>
    <source>
        <strain evidence="1">MS2.AVA.5</strain>
    </source>
</reference>
<comment type="caution">
    <text evidence="1">The sequence shown here is derived from an EMBL/GenBank/DDBJ whole genome shotgun (WGS) entry which is preliminary data.</text>
</comment>
<keyword evidence="2" id="KW-1185">Reference proteome</keyword>
<sequence>MRSGLMVAGPRLAAPHSVVAAAGASTKPRAPGTAAAAVVDAVEAVAGAMKGPAGAVEAPARSA</sequence>
<organism evidence="1 2">
    <name type="scientific">Streptomyces achmelvichensis</name>
    <dbReference type="NCBI Taxonomy" id="3134111"/>
    <lineage>
        <taxon>Bacteria</taxon>
        <taxon>Bacillati</taxon>
        <taxon>Actinomycetota</taxon>
        <taxon>Actinomycetes</taxon>
        <taxon>Kitasatosporales</taxon>
        <taxon>Streptomycetaceae</taxon>
        <taxon>Streptomyces</taxon>
    </lineage>
</organism>
<evidence type="ECO:0000313" key="1">
    <source>
        <dbReference type="EMBL" id="MEJ8636096.1"/>
    </source>
</evidence>
<dbReference type="EMBL" id="JBBKAJ010000022">
    <property type="protein sequence ID" value="MEJ8636096.1"/>
    <property type="molecule type" value="Genomic_DNA"/>
</dbReference>
<dbReference type="Proteomes" id="UP001377168">
    <property type="component" value="Unassembled WGS sequence"/>
</dbReference>
<gene>
    <name evidence="1" type="ORF">WKI67_22295</name>
</gene>
<accession>A0ACC6PXF1</accession>
<name>A0ACC6PXF1_9ACTN</name>
<proteinExistence type="predicted"/>
<evidence type="ECO:0000313" key="2">
    <source>
        <dbReference type="Proteomes" id="UP001377168"/>
    </source>
</evidence>
<protein>
    <submittedName>
        <fullName evidence="1">Uncharacterized protein</fullName>
    </submittedName>
</protein>